<protein>
    <submittedName>
        <fullName evidence="5">GntR family transcriptional regulator</fullName>
    </submittedName>
</protein>
<keyword evidence="3" id="KW-0804">Transcription</keyword>
<dbReference type="Gene3D" id="3.40.1410.10">
    <property type="entry name" value="Chorismate lyase-like"/>
    <property type="match status" value="1"/>
</dbReference>
<dbReference type="InterPro" id="IPR000524">
    <property type="entry name" value="Tscrpt_reg_HTH_GntR"/>
</dbReference>
<dbReference type="Gene3D" id="1.10.10.10">
    <property type="entry name" value="Winged helix-like DNA-binding domain superfamily/Winged helix DNA-binding domain"/>
    <property type="match status" value="1"/>
</dbReference>
<dbReference type="InterPro" id="IPR011663">
    <property type="entry name" value="UTRA"/>
</dbReference>
<organism evidence="5 6">
    <name type="scientific">Companilactobacillus keshanensis</name>
    <dbReference type="NCBI Taxonomy" id="2486003"/>
    <lineage>
        <taxon>Bacteria</taxon>
        <taxon>Bacillati</taxon>
        <taxon>Bacillota</taxon>
        <taxon>Bacilli</taxon>
        <taxon>Lactobacillales</taxon>
        <taxon>Lactobacillaceae</taxon>
        <taxon>Companilactobacillus</taxon>
    </lineage>
</organism>
<name>A0ABW4BU19_9LACO</name>
<evidence type="ECO:0000259" key="4">
    <source>
        <dbReference type="PROSITE" id="PS50949"/>
    </source>
</evidence>
<gene>
    <name evidence="5" type="ORF">ACFQ42_08200</name>
</gene>
<sequence length="234" mass="27347">MERIILYQQVADDLKRKILSGEYDVGDFLPTETELEKIYDVSKITVRNAIKVLVSEGYVEKQSGKGTTVISNRLFNRLSKAQSFSSILEHEGSQLEKKIMSIDEVLPKDSPVQFDLNKLTGHISRISKIYDLNDKPYILLHHYLPFKLTEKMKYELEKVSLYQVIKEVGEMVNNFDDEFFAYKLNAEEQKQLQTTEDIGIRRIRKSYNHLGKMIEYSEAIYLTSLNPYKIKYEI</sequence>
<dbReference type="CDD" id="cd07377">
    <property type="entry name" value="WHTH_GntR"/>
    <property type="match status" value="1"/>
</dbReference>
<dbReference type="SMART" id="SM00345">
    <property type="entry name" value="HTH_GNTR"/>
    <property type="match status" value="1"/>
</dbReference>
<comment type="caution">
    <text evidence="5">The sequence shown here is derived from an EMBL/GenBank/DDBJ whole genome shotgun (WGS) entry which is preliminary data.</text>
</comment>
<keyword evidence="1" id="KW-0805">Transcription regulation</keyword>
<reference evidence="6" key="1">
    <citation type="journal article" date="2019" name="Int. J. Syst. Evol. Microbiol.">
        <title>The Global Catalogue of Microorganisms (GCM) 10K type strain sequencing project: providing services to taxonomists for standard genome sequencing and annotation.</title>
        <authorList>
            <consortium name="The Broad Institute Genomics Platform"/>
            <consortium name="The Broad Institute Genome Sequencing Center for Infectious Disease"/>
            <person name="Wu L."/>
            <person name="Ma J."/>
        </authorList>
    </citation>
    <scope>NUCLEOTIDE SEQUENCE [LARGE SCALE GENOMIC DNA]</scope>
    <source>
        <strain evidence="6">CCM 8936</strain>
    </source>
</reference>
<evidence type="ECO:0000313" key="5">
    <source>
        <dbReference type="EMBL" id="MFD1418721.1"/>
    </source>
</evidence>
<dbReference type="Pfam" id="PF00392">
    <property type="entry name" value="GntR"/>
    <property type="match status" value="1"/>
</dbReference>
<dbReference type="SUPFAM" id="SSF64288">
    <property type="entry name" value="Chorismate lyase-like"/>
    <property type="match status" value="1"/>
</dbReference>
<dbReference type="InterPro" id="IPR028978">
    <property type="entry name" value="Chorismate_lyase_/UTRA_dom_sf"/>
</dbReference>
<dbReference type="PROSITE" id="PS50949">
    <property type="entry name" value="HTH_GNTR"/>
    <property type="match status" value="1"/>
</dbReference>
<dbReference type="Pfam" id="PF07702">
    <property type="entry name" value="UTRA"/>
    <property type="match status" value="1"/>
</dbReference>
<keyword evidence="6" id="KW-1185">Reference proteome</keyword>
<dbReference type="InterPro" id="IPR036388">
    <property type="entry name" value="WH-like_DNA-bd_sf"/>
</dbReference>
<evidence type="ECO:0000256" key="3">
    <source>
        <dbReference type="ARBA" id="ARBA00023163"/>
    </source>
</evidence>
<dbReference type="RefSeq" id="WP_125676869.1">
    <property type="nucleotide sequence ID" value="NZ_JBHTOI010000044.1"/>
</dbReference>
<dbReference type="PRINTS" id="PR00035">
    <property type="entry name" value="HTHGNTR"/>
</dbReference>
<dbReference type="SUPFAM" id="SSF46785">
    <property type="entry name" value="Winged helix' DNA-binding domain"/>
    <property type="match status" value="1"/>
</dbReference>
<proteinExistence type="predicted"/>
<evidence type="ECO:0000256" key="1">
    <source>
        <dbReference type="ARBA" id="ARBA00023015"/>
    </source>
</evidence>
<accession>A0ABW4BU19</accession>
<dbReference type="PANTHER" id="PTHR44846">
    <property type="entry name" value="MANNOSYL-D-GLYCERATE TRANSPORT/METABOLISM SYSTEM REPRESSOR MNGR-RELATED"/>
    <property type="match status" value="1"/>
</dbReference>
<dbReference type="Proteomes" id="UP001597251">
    <property type="component" value="Unassembled WGS sequence"/>
</dbReference>
<keyword evidence="2" id="KW-0238">DNA-binding</keyword>
<feature type="domain" description="HTH gntR-type" evidence="4">
    <location>
        <begin position="4"/>
        <end position="72"/>
    </location>
</feature>
<dbReference type="SMART" id="SM00866">
    <property type="entry name" value="UTRA"/>
    <property type="match status" value="1"/>
</dbReference>
<dbReference type="InterPro" id="IPR036390">
    <property type="entry name" value="WH_DNA-bd_sf"/>
</dbReference>
<dbReference type="EMBL" id="JBHTOI010000044">
    <property type="protein sequence ID" value="MFD1418721.1"/>
    <property type="molecule type" value="Genomic_DNA"/>
</dbReference>
<dbReference type="InterPro" id="IPR050679">
    <property type="entry name" value="Bact_HTH_transcr_reg"/>
</dbReference>
<dbReference type="PANTHER" id="PTHR44846:SF1">
    <property type="entry name" value="MANNOSYL-D-GLYCERATE TRANSPORT_METABOLISM SYSTEM REPRESSOR MNGR-RELATED"/>
    <property type="match status" value="1"/>
</dbReference>
<evidence type="ECO:0000313" key="6">
    <source>
        <dbReference type="Proteomes" id="UP001597251"/>
    </source>
</evidence>
<evidence type="ECO:0000256" key="2">
    <source>
        <dbReference type="ARBA" id="ARBA00023125"/>
    </source>
</evidence>